<reference evidence="1 2" key="1">
    <citation type="submission" date="2013-05" db="EMBL/GenBank/DDBJ databases">
        <title>Drechslerella stenobrocha genome reveals carnivorous origination and mechanical trapping mechanism of predatory fungi.</title>
        <authorList>
            <person name="Liu X."/>
            <person name="Zhang W."/>
            <person name="Liu K."/>
        </authorList>
    </citation>
    <scope>NUCLEOTIDE SEQUENCE [LARGE SCALE GENOMIC DNA]</scope>
    <source>
        <strain evidence="1 2">248</strain>
    </source>
</reference>
<sequence length="53" mass="5844">MALTLFTRRAALPLLTIVGASGAYLAMNRIMVPRTRKHERLALWETARSGGGF</sequence>
<proteinExistence type="predicted"/>
<dbReference type="HOGENOM" id="CLU_3049893_0_0_1"/>
<dbReference type="Proteomes" id="UP000024837">
    <property type="component" value="Unassembled WGS sequence"/>
</dbReference>
<keyword evidence="2" id="KW-1185">Reference proteome</keyword>
<gene>
    <name evidence="1" type="ORF">DRE_00737</name>
</gene>
<name>W7HZF9_9PEZI</name>
<dbReference type="EMBL" id="KI966427">
    <property type="protein sequence ID" value="EWC45338.1"/>
    <property type="molecule type" value="Genomic_DNA"/>
</dbReference>
<accession>W7HZF9</accession>
<protein>
    <submittedName>
        <fullName evidence="1">Uncharacterized protein</fullName>
    </submittedName>
</protein>
<dbReference type="OrthoDB" id="5291767at2759"/>
<evidence type="ECO:0000313" key="1">
    <source>
        <dbReference type="EMBL" id="EWC45338.1"/>
    </source>
</evidence>
<dbReference type="AlphaFoldDB" id="W7HZF9"/>
<evidence type="ECO:0000313" key="2">
    <source>
        <dbReference type="Proteomes" id="UP000024837"/>
    </source>
</evidence>
<organism evidence="1 2">
    <name type="scientific">Drechslerella stenobrocha 248</name>
    <dbReference type="NCBI Taxonomy" id="1043628"/>
    <lineage>
        <taxon>Eukaryota</taxon>
        <taxon>Fungi</taxon>
        <taxon>Dikarya</taxon>
        <taxon>Ascomycota</taxon>
        <taxon>Pezizomycotina</taxon>
        <taxon>Orbiliomycetes</taxon>
        <taxon>Orbiliales</taxon>
        <taxon>Orbiliaceae</taxon>
        <taxon>Drechslerella</taxon>
    </lineage>
</organism>